<evidence type="ECO:0000313" key="2">
    <source>
        <dbReference type="Proteomes" id="UP001148737"/>
    </source>
</evidence>
<gene>
    <name evidence="1" type="ORF">NLG97_g3783</name>
</gene>
<organism evidence="1 2">
    <name type="scientific">Lecanicillium saksenae</name>
    <dbReference type="NCBI Taxonomy" id="468837"/>
    <lineage>
        <taxon>Eukaryota</taxon>
        <taxon>Fungi</taxon>
        <taxon>Dikarya</taxon>
        <taxon>Ascomycota</taxon>
        <taxon>Pezizomycotina</taxon>
        <taxon>Sordariomycetes</taxon>
        <taxon>Hypocreomycetidae</taxon>
        <taxon>Hypocreales</taxon>
        <taxon>Cordycipitaceae</taxon>
        <taxon>Lecanicillium</taxon>
    </lineage>
</organism>
<dbReference type="EMBL" id="JANAKD010000334">
    <property type="protein sequence ID" value="KAJ3494897.1"/>
    <property type="molecule type" value="Genomic_DNA"/>
</dbReference>
<reference evidence="1" key="1">
    <citation type="submission" date="2022-07" db="EMBL/GenBank/DDBJ databases">
        <title>Genome Sequence of Lecanicillium saksenae.</title>
        <authorList>
            <person name="Buettner E."/>
        </authorList>
    </citation>
    <scope>NUCLEOTIDE SEQUENCE</scope>
    <source>
        <strain evidence="1">VT-O1</strain>
    </source>
</reference>
<name>A0ACC1QZS3_9HYPO</name>
<accession>A0ACC1QZS3</accession>
<dbReference type="Proteomes" id="UP001148737">
    <property type="component" value="Unassembled WGS sequence"/>
</dbReference>
<protein>
    <submittedName>
        <fullName evidence="1">Uncharacterized protein</fullName>
    </submittedName>
</protein>
<comment type="caution">
    <text evidence="1">The sequence shown here is derived from an EMBL/GenBank/DDBJ whole genome shotgun (WGS) entry which is preliminary data.</text>
</comment>
<sequence length="299" mass="33947">MDLSHEILRQVVLPTAAFYTPARQPDPARGAPEPAETCWQDSLLNPKNRIDSLDFPKDPSWRIDGCIAHGTQFYAVPLFLGPTQPHRVDVFIPSQSCLPLPAGLRSVLDLDAAFYTRETQATRQLGITRHIIRCLQHWTAHSGEAWRYTRLPFGSRILFQNLPVDVRDAHISIAPTYHLERQMLSTRQLEILWHGEGVELPSAIDISELRYKAQPHDSVSVVEHEGETLIFKAITSHTKYLYHELRHLLLVPPHPNIIQRPLHLVTKKCGFGSKVAVVGFTLTYHKHGTIRDHIPFLAS</sequence>
<proteinExistence type="predicted"/>
<evidence type="ECO:0000313" key="1">
    <source>
        <dbReference type="EMBL" id="KAJ3494897.1"/>
    </source>
</evidence>
<keyword evidence="2" id="KW-1185">Reference proteome</keyword>